<dbReference type="AlphaFoldDB" id="A0A6L2JZW6"/>
<name>A0A6L2JZW6_TANCI</name>
<dbReference type="EMBL" id="BKCJ010001523">
    <property type="protein sequence ID" value="GEU42077.1"/>
    <property type="molecule type" value="Genomic_DNA"/>
</dbReference>
<proteinExistence type="predicted"/>
<sequence length="264" mass="29426">MDDLYNYLKVYKPKVKGMSSSNSNTQNMAFVSSSNNISTNGAVNTAQAVNTTNEVSTANTQVNSTFSSNIDNLSDAVIYDLEEMDLRWQMAMLIMRARRGHFARECRALRNQDTKHKECTRRSVPVETPASTALVSCDGLGGFDWSDQAEEGPNYALMAFSSLSSDTKKSKLMVLGYKSGLKSVEERLEFFKKNESIYLKDIKIVDNFKKGLGYKSHNAVLPPYTGNFMPPKPDLSYTGLDEFADKPVAKNNKSSEEETKAVKK</sequence>
<reference evidence="1" key="1">
    <citation type="journal article" date="2019" name="Sci. Rep.">
        <title>Draft genome of Tanacetum cinerariifolium, the natural source of mosquito coil.</title>
        <authorList>
            <person name="Yamashiro T."/>
            <person name="Shiraishi A."/>
            <person name="Satake H."/>
            <person name="Nakayama K."/>
        </authorList>
    </citation>
    <scope>NUCLEOTIDE SEQUENCE</scope>
</reference>
<gene>
    <name evidence="1" type="ORF">Tci_014055</name>
</gene>
<protein>
    <submittedName>
        <fullName evidence="1">Uncharacterized protein</fullName>
    </submittedName>
</protein>
<accession>A0A6L2JZW6</accession>
<evidence type="ECO:0000313" key="1">
    <source>
        <dbReference type="EMBL" id="GEU42077.1"/>
    </source>
</evidence>
<comment type="caution">
    <text evidence="1">The sequence shown here is derived from an EMBL/GenBank/DDBJ whole genome shotgun (WGS) entry which is preliminary data.</text>
</comment>
<organism evidence="1">
    <name type="scientific">Tanacetum cinerariifolium</name>
    <name type="common">Dalmatian daisy</name>
    <name type="synonym">Chrysanthemum cinerariifolium</name>
    <dbReference type="NCBI Taxonomy" id="118510"/>
    <lineage>
        <taxon>Eukaryota</taxon>
        <taxon>Viridiplantae</taxon>
        <taxon>Streptophyta</taxon>
        <taxon>Embryophyta</taxon>
        <taxon>Tracheophyta</taxon>
        <taxon>Spermatophyta</taxon>
        <taxon>Magnoliopsida</taxon>
        <taxon>eudicotyledons</taxon>
        <taxon>Gunneridae</taxon>
        <taxon>Pentapetalae</taxon>
        <taxon>asterids</taxon>
        <taxon>campanulids</taxon>
        <taxon>Asterales</taxon>
        <taxon>Asteraceae</taxon>
        <taxon>Asteroideae</taxon>
        <taxon>Anthemideae</taxon>
        <taxon>Anthemidinae</taxon>
        <taxon>Tanacetum</taxon>
    </lineage>
</organism>